<organism evidence="3 4">
    <name type="scientific">Deinococcus daejeonensis</name>
    <dbReference type="NCBI Taxonomy" id="1007098"/>
    <lineage>
        <taxon>Bacteria</taxon>
        <taxon>Thermotogati</taxon>
        <taxon>Deinococcota</taxon>
        <taxon>Deinococci</taxon>
        <taxon>Deinococcales</taxon>
        <taxon>Deinococcaceae</taxon>
        <taxon>Deinococcus</taxon>
    </lineage>
</organism>
<dbReference type="RefSeq" id="WP_189059457.1">
    <property type="nucleotide sequence ID" value="NZ_BMOR01000034.1"/>
</dbReference>
<feature type="domain" description="TerD" evidence="2">
    <location>
        <begin position="29"/>
        <end position="76"/>
    </location>
</feature>
<feature type="compositionally biased region" description="Pro residues" evidence="1">
    <location>
        <begin position="101"/>
        <end position="115"/>
    </location>
</feature>
<keyword evidence="4" id="KW-1185">Reference proteome</keyword>
<reference evidence="4" key="1">
    <citation type="journal article" date="2019" name="Int. J. Syst. Evol. Microbiol.">
        <title>The Global Catalogue of Microorganisms (GCM) 10K type strain sequencing project: providing services to taxonomists for standard genome sequencing and annotation.</title>
        <authorList>
            <consortium name="The Broad Institute Genomics Platform"/>
            <consortium name="The Broad Institute Genome Sequencing Center for Infectious Disease"/>
            <person name="Wu L."/>
            <person name="Ma J."/>
        </authorList>
    </citation>
    <scope>NUCLEOTIDE SEQUENCE [LARGE SCALE GENOMIC DNA]</scope>
    <source>
        <strain evidence="4">JCM 16918</strain>
    </source>
</reference>
<dbReference type="Gene3D" id="2.60.60.30">
    <property type="entry name" value="sav2460 like domains"/>
    <property type="match status" value="2"/>
</dbReference>
<comment type="caution">
    <text evidence="3">The sequence shown here is derived from an EMBL/GenBank/DDBJ whole genome shotgun (WGS) entry which is preliminary data.</text>
</comment>
<dbReference type="InterPro" id="IPR003325">
    <property type="entry name" value="TerD"/>
</dbReference>
<dbReference type="InterPro" id="IPR051324">
    <property type="entry name" value="Stress/Tellurium_Resist"/>
</dbReference>
<proteinExistence type="predicted"/>
<feature type="domain" description="TerD" evidence="2">
    <location>
        <begin position="123"/>
        <end position="289"/>
    </location>
</feature>
<sequence>MLSHDDHPLSGLRGGALHLAGGPGDAPRVAYAFEGSEFGHARAATVAEIYRRAGQWRIGALGEEYQGGLEGLLRHYGADVQAPPTPVPPHRPAAGAAPAPTAQPAPALRPDPTPAGAPVRPLSLQKNQTVSLEKAAGTALNRVIFGLGWDPAKAGSNIDLDASCVMLLPGGDVYDTVYFVHLRSKDGSVQHTGDNLTGDGDGDDEQIKVDLSRVPAQVSTLVFTINSYRGHAFTSVRNAFCRVVNEQTGREVARYNLSDGATTTGMLMARLQRQPDGWHMTALGEPAQGRVVHEESMMRAVRQHARR</sequence>
<accession>A0ABQ2JK68</accession>
<dbReference type="EMBL" id="BMOR01000034">
    <property type="protein sequence ID" value="GGN46813.1"/>
    <property type="molecule type" value="Genomic_DNA"/>
</dbReference>
<dbReference type="Pfam" id="PF02342">
    <property type="entry name" value="TerD"/>
    <property type="match status" value="2"/>
</dbReference>
<dbReference type="Proteomes" id="UP000645517">
    <property type="component" value="Unassembled WGS sequence"/>
</dbReference>
<dbReference type="PANTHER" id="PTHR32097">
    <property type="entry name" value="CAMP-BINDING PROTEIN 1-RELATED"/>
    <property type="match status" value="1"/>
</dbReference>
<dbReference type="PANTHER" id="PTHR32097:SF17">
    <property type="entry name" value="CAMP-BINDING PROTEIN 1-RELATED"/>
    <property type="match status" value="1"/>
</dbReference>
<protein>
    <recommendedName>
        <fullName evidence="2">TerD domain-containing protein</fullName>
    </recommendedName>
</protein>
<gene>
    <name evidence="3" type="ORF">GCM10010842_37730</name>
</gene>
<feature type="region of interest" description="Disordered" evidence="1">
    <location>
        <begin position="80"/>
        <end position="117"/>
    </location>
</feature>
<evidence type="ECO:0000313" key="4">
    <source>
        <dbReference type="Proteomes" id="UP000645517"/>
    </source>
</evidence>
<dbReference type="CDD" id="cd06974">
    <property type="entry name" value="TerD_like"/>
    <property type="match status" value="1"/>
</dbReference>
<evidence type="ECO:0000256" key="1">
    <source>
        <dbReference type="SAM" id="MobiDB-lite"/>
    </source>
</evidence>
<name>A0ABQ2JK68_9DEIO</name>
<evidence type="ECO:0000259" key="2">
    <source>
        <dbReference type="Pfam" id="PF02342"/>
    </source>
</evidence>
<evidence type="ECO:0000313" key="3">
    <source>
        <dbReference type="EMBL" id="GGN46813.1"/>
    </source>
</evidence>